<evidence type="ECO:0000256" key="8">
    <source>
        <dbReference type="PROSITE-ProRule" id="PRU00175"/>
    </source>
</evidence>
<keyword evidence="5 8" id="KW-0863">Zinc-finger</keyword>
<dbReference type="SUPFAM" id="SSF57850">
    <property type="entry name" value="RING/U-box"/>
    <property type="match status" value="1"/>
</dbReference>
<comment type="caution">
    <text evidence="10">The sequence shown here is derived from an EMBL/GenBank/DDBJ whole genome shotgun (WGS) entry which is preliminary data.</text>
</comment>
<gene>
    <name evidence="10" type="ORF">RhiirA5_281928</name>
</gene>
<feature type="domain" description="RING-type" evidence="9">
    <location>
        <begin position="60"/>
        <end position="99"/>
    </location>
</feature>
<reference evidence="10 11" key="2">
    <citation type="submission" date="2017-09" db="EMBL/GenBank/DDBJ databases">
        <title>Extensive intraspecific genome diversity in a model arbuscular mycorrhizal fungus.</title>
        <authorList>
            <person name="Chen E.C."/>
            <person name="Morin E."/>
            <person name="Beaudet D."/>
            <person name="Noel J."/>
            <person name="Ndikumana S."/>
            <person name="Charron P."/>
            <person name="St-Onge C."/>
            <person name="Giorgi J."/>
            <person name="Grigoriev I.V."/>
            <person name="Roux C."/>
            <person name="Martin F.M."/>
            <person name="Corradi N."/>
        </authorList>
    </citation>
    <scope>NUCLEOTIDE SEQUENCE [LARGE SCALE GENOMIC DNA]</scope>
    <source>
        <strain evidence="10 11">A5</strain>
    </source>
</reference>
<evidence type="ECO:0000256" key="4">
    <source>
        <dbReference type="ARBA" id="ARBA00022723"/>
    </source>
</evidence>
<dbReference type="GO" id="GO:0008270">
    <property type="term" value="F:zinc ion binding"/>
    <property type="evidence" value="ECO:0007669"/>
    <property type="project" value="UniProtKB-KW"/>
</dbReference>
<reference evidence="10 11" key="1">
    <citation type="submission" date="2016-04" db="EMBL/GenBank/DDBJ databases">
        <title>Genome analyses suggest a sexual origin of heterokaryosis in a supposedly ancient asexual fungus.</title>
        <authorList>
            <person name="Ropars J."/>
            <person name="Sedzielewska K."/>
            <person name="Noel J."/>
            <person name="Charron P."/>
            <person name="Farinelli L."/>
            <person name="Marton T."/>
            <person name="Kruger M."/>
            <person name="Pelin A."/>
            <person name="Brachmann A."/>
            <person name="Corradi N."/>
        </authorList>
    </citation>
    <scope>NUCLEOTIDE SEQUENCE [LARGE SCALE GENOMIC DNA]</scope>
    <source>
        <strain evidence="10 11">A5</strain>
    </source>
</reference>
<dbReference type="VEuPathDB" id="FungiDB:RhiirFUN_004349"/>
<dbReference type="FunFam" id="3.30.40.10:FF:000127">
    <property type="entry name" value="E3 ubiquitin-protein ligase RNF181"/>
    <property type="match status" value="1"/>
</dbReference>
<evidence type="ECO:0000256" key="7">
    <source>
        <dbReference type="ARBA" id="ARBA00022833"/>
    </source>
</evidence>
<dbReference type="PANTHER" id="PTHR15710">
    <property type="entry name" value="E3 UBIQUITIN-PROTEIN LIGASE PRAJA"/>
    <property type="match status" value="1"/>
</dbReference>
<comment type="catalytic activity">
    <reaction evidence="1">
        <text>S-ubiquitinyl-[E2 ubiquitin-conjugating enzyme]-L-cysteine + [acceptor protein]-L-lysine = [E2 ubiquitin-conjugating enzyme]-L-cysteine + N(6)-ubiquitinyl-[acceptor protein]-L-lysine.</text>
        <dbReference type="EC" id="2.3.2.27"/>
    </reaction>
</comment>
<dbReference type="GO" id="GO:0016567">
    <property type="term" value="P:protein ubiquitination"/>
    <property type="evidence" value="ECO:0007669"/>
    <property type="project" value="UniProtKB-ARBA"/>
</dbReference>
<dbReference type="EMBL" id="LLXJ01000043">
    <property type="protein sequence ID" value="PKC16528.1"/>
    <property type="molecule type" value="Genomic_DNA"/>
</dbReference>
<proteinExistence type="predicted"/>
<evidence type="ECO:0000256" key="6">
    <source>
        <dbReference type="ARBA" id="ARBA00022786"/>
    </source>
</evidence>
<evidence type="ECO:0000256" key="1">
    <source>
        <dbReference type="ARBA" id="ARBA00000900"/>
    </source>
</evidence>
<evidence type="ECO:0000313" key="11">
    <source>
        <dbReference type="Proteomes" id="UP000232722"/>
    </source>
</evidence>
<keyword evidence="4" id="KW-0479">Metal-binding</keyword>
<dbReference type="PROSITE" id="PS50089">
    <property type="entry name" value="ZF_RING_2"/>
    <property type="match status" value="1"/>
</dbReference>
<dbReference type="InterPro" id="IPR013083">
    <property type="entry name" value="Znf_RING/FYVE/PHD"/>
</dbReference>
<feature type="non-terminal residue" evidence="10">
    <location>
        <position position="1"/>
    </location>
</feature>
<dbReference type="SMART" id="SM00184">
    <property type="entry name" value="RING"/>
    <property type="match status" value="1"/>
</dbReference>
<accession>A0A2N0QBR6</accession>
<dbReference type="Pfam" id="PF13639">
    <property type="entry name" value="zf-RING_2"/>
    <property type="match status" value="1"/>
</dbReference>
<dbReference type="VEuPathDB" id="FungiDB:FUN_024407"/>
<keyword evidence="6" id="KW-0833">Ubl conjugation pathway</keyword>
<evidence type="ECO:0000256" key="5">
    <source>
        <dbReference type="ARBA" id="ARBA00022771"/>
    </source>
</evidence>
<evidence type="ECO:0000256" key="2">
    <source>
        <dbReference type="ARBA" id="ARBA00012483"/>
    </source>
</evidence>
<protein>
    <recommendedName>
        <fullName evidence="2">RING-type E3 ubiquitin transferase</fullName>
        <ecNumber evidence="2">2.3.2.27</ecNumber>
    </recommendedName>
</protein>
<dbReference type="Gene3D" id="3.30.40.10">
    <property type="entry name" value="Zinc/RING finger domain, C3HC4 (zinc finger)"/>
    <property type="match status" value="1"/>
</dbReference>
<organism evidence="10 11">
    <name type="scientific">Rhizophagus irregularis</name>
    <dbReference type="NCBI Taxonomy" id="588596"/>
    <lineage>
        <taxon>Eukaryota</taxon>
        <taxon>Fungi</taxon>
        <taxon>Fungi incertae sedis</taxon>
        <taxon>Mucoromycota</taxon>
        <taxon>Glomeromycotina</taxon>
        <taxon>Glomeromycetes</taxon>
        <taxon>Glomerales</taxon>
        <taxon>Glomeraceae</taxon>
        <taxon>Rhizophagus</taxon>
    </lineage>
</organism>
<sequence length="107" mass="12208">IAGDPRDYAWGNTGWDNIITQLMEQQAGRQAPPPATDEIIENLPKLKITKKQVVEEQLGCPVCKDEFQIDEEAVYLPCTHTFHYDCIKPWLKMNGTCPVWYVITVSN</sequence>
<evidence type="ECO:0000313" key="10">
    <source>
        <dbReference type="EMBL" id="PKC16528.1"/>
    </source>
</evidence>
<evidence type="ECO:0000256" key="3">
    <source>
        <dbReference type="ARBA" id="ARBA00022679"/>
    </source>
</evidence>
<name>A0A2N0QBR6_9GLOM</name>
<keyword evidence="3" id="KW-0808">Transferase</keyword>
<dbReference type="Proteomes" id="UP000232722">
    <property type="component" value="Unassembled WGS sequence"/>
</dbReference>
<keyword evidence="7" id="KW-0862">Zinc</keyword>
<dbReference type="GO" id="GO:0061630">
    <property type="term" value="F:ubiquitin protein ligase activity"/>
    <property type="evidence" value="ECO:0007669"/>
    <property type="project" value="UniProtKB-EC"/>
</dbReference>
<dbReference type="AlphaFoldDB" id="A0A2N0QBR6"/>
<dbReference type="InterPro" id="IPR001841">
    <property type="entry name" value="Znf_RING"/>
</dbReference>
<evidence type="ECO:0000259" key="9">
    <source>
        <dbReference type="PROSITE" id="PS50089"/>
    </source>
</evidence>
<dbReference type="EC" id="2.3.2.27" evidence="2"/>
<dbReference type="VEuPathDB" id="FungiDB:RhiirA1_416510"/>